<comment type="caution">
    <text evidence="2">The sequence shown here is derived from an EMBL/GenBank/DDBJ whole genome shotgun (WGS) entry which is preliminary data.</text>
</comment>
<sequence length="51" mass="6017">GWREREEGGCEELGRRVGWGVEEIGEFSGRRRGENDVKRRDRREGLKRGEE</sequence>
<keyword evidence="3" id="KW-1185">Reference proteome</keyword>
<feature type="non-terminal residue" evidence="2">
    <location>
        <position position="1"/>
    </location>
</feature>
<evidence type="ECO:0000313" key="2">
    <source>
        <dbReference type="EMBL" id="GJU05615.1"/>
    </source>
</evidence>
<reference evidence="2" key="2">
    <citation type="submission" date="2022-01" db="EMBL/GenBank/DDBJ databases">
        <authorList>
            <person name="Yamashiro T."/>
            <person name="Shiraishi A."/>
            <person name="Satake H."/>
            <person name="Nakayama K."/>
        </authorList>
    </citation>
    <scope>NUCLEOTIDE SEQUENCE</scope>
</reference>
<proteinExistence type="predicted"/>
<evidence type="ECO:0000313" key="3">
    <source>
        <dbReference type="Proteomes" id="UP001151760"/>
    </source>
</evidence>
<reference evidence="2" key="1">
    <citation type="journal article" date="2022" name="Int. J. Mol. Sci.">
        <title>Draft Genome of Tanacetum Coccineum: Genomic Comparison of Closely Related Tanacetum-Family Plants.</title>
        <authorList>
            <person name="Yamashiro T."/>
            <person name="Shiraishi A."/>
            <person name="Nakayama K."/>
            <person name="Satake H."/>
        </authorList>
    </citation>
    <scope>NUCLEOTIDE SEQUENCE</scope>
</reference>
<dbReference type="EMBL" id="BQNB010021363">
    <property type="protein sequence ID" value="GJU05615.1"/>
    <property type="molecule type" value="Genomic_DNA"/>
</dbReference>
<protein>
    <submittedName>
        <fullName evidence="2">Uncharacterized protein</fullName>
    </submittedName>
</protein>
<organism evidence="2 3">
    <name type="scientific">Tanacetum coccineum</name>
    <dbReference type="NCBI Taxonomy" id="301880"/>
    <lineage>
        <taxon>Eukaryota</taxon>
        <taxon>Viridiplantae</taxon>
        <taxon>Streptophyta</taxon>
        <taxon>Embryophyta</taxon>
        <taxon>Tracheophyta</taxon>
        <taxon>Spermatophyta</taxon>
        <taxon>Magnoliopsida</taxon>
        <taxon>eudicotyledons</taxon>
        <taxon>Gunneridae</taxon>
        <taxon>Pentapetalae</taxon>
        <taxon>asterids</taxon>
        <taxon>campanulids</taxon>
        <taxon>Asterales</taxon>
        <taxon>Asteraceae</taxon>
        <taxon>Asteroideae</taxon>
        <taxon>Anthemideae</taxon>
        <taxon>Anthemidinae</taxon>
        <taxon>Tanacetum</taxon>
    </lineage>
</organism>
<evidence type="ECO:0000256" key="1">
    <source>
        <dbReference type="SAM" id="MobiDB-lite"/>
    </source>
</evidence>
<dbReference type="Proteomes" id="UP001151760">
    <property type="component" value="Unassembled WGS sequence"/>
</dbReference>
<feature type="region of interest" description="Disordered" evidence="1">
    <location>
        <begin position="29"/>
        <end position="51"/>
    </location>
</feature>
<accession>A0ABQ5J105</accession>
<gene>
    <name evidence="2" type="ORF">Tco_1122045</name>
</gene>
<name>A0ABQ5J105_9ASTR</name>